<comment type="similarity">
    <text evidence="2">Belongs to the serine-aspartate repeat-containing protein (SDr) family.</text>
</comment>
<feature type="compositionally biased region" description="Low complexity" evidence="7">
    <location>
        <begin position="189"/>
        <end position="210"/>
    </location>
</feature>
<keyword evidence="8" id="KW-0472">Membrane</keyword>
<dbReference type="InterPro" id="IPR046771">
    <property type="entry name" value="pAdhesive_11"/>
</dbReference>
<dbReference type="OrthoDB" id="2056845at2"/>
<dbReference type="InterPro" id="IPR019931">
    <property type="entry name" value="LPXTG_anchor"/>
</dbReference>
<evidence type="ECO:0000256" key="5">
    <source>
        <dbReference type="ARBA" id="ARBA00022729"/>
    </source>
</evidence>
<feature type="domain" description="Gram-positive cocci surface proteins LPxTG" evidence="9">
    <location>
        <begin position="1317"/>
        <end position="1352"/>
    </location>
</feature>
<keyword evidence="5" id="KW-0732">Signal</keyword>
<evidence type="ECO:0000256" key="7">
    <source>
        <dbReference type="SAM" id="MobiDB-lite"/>
    </source>
</evidence>
<dbReference type="EMBL" id="AVPG01000032">
    <property type="protein sequence ID" value="KGX84743.1"/>
    <property type="molecule type" value="Genomic_DNA"/>
</dbReference>
<keyword evidence="3" id="KW-0134">Cell wall</keyword>
<evidence type="ECO:0000256" key="4">
    <source>
        <dbReference type="ARBA" id="ARBA00022525"/>
    </source>
</evidence>
<dbReference type="PANTHER" id="PTHR36108:SF13">
    <property type="entry name" value="COLOSSIN-B-RELATED"/>
    <property type="match status" value="1"/>
</dbReference>
<dbReference type="eggNOG" id="COG4932">
    <property type="taxonomic scope" value="Bacteria"/>
</dbReference>
<dbReference type="RefSeq" id="WP_036836082.1">
    <property type="nucleotide sequence ID" value="NZ_AVPG01000032.1"/>
</dbReference>
<evidence type="ECO:0000256" key="2">
    <source>
        <dbReference type="ARBA" id="ARBA00007257"/>
    </source>
</evidence>
<reference evidence="10 11" key="1">
    <citation type="submission" date="2013-08" db="EMBL/GenBank/DDBJ databases">
        <authorList>
            <person name="Huang J."/>
            <person name="Wang G."/>
        </authorList>
    </citation>
    <scope>NUCLEOTIDE SEQUENCE [LARGE SCALE GENOMIC DNA]</scope>
    <source>
        <strain evidence="10 11">JSM 072002</strain>
    </source>
</reference>
<protein>
    <recommendedName>
        <fullName evidence="9">Gram-positive cocci surface proteins LPxTG domain-containing protein</fullName>
    </recommendedName>
</protein>
<organism evidence="10 11">
    <name type="scientific">Pontibacillus litoralis JSM 072002</name>
    <dbReference type="NCBI Taxonomy" id="1385512"/>
    <lineage>
        <taxon>Bacteria</taxon>
        <taxon>Bacillati</taxon>
        <taxon>Bacillota</taxon>
        <taxon>Bacilli</taxon>
        <taxon>Bacillales</taxon>
        <taxon>Bacillaceae</taxon>
        <taxon>Pontibacillus</taxon>
    </lineage>
</organism>
<keyword evidence="6" id="KW-0572">Peptidoglycan-anchor</keyword>
<dbReference type="Pfam" id="PF00746">
    <property type="entry name" value="Gram_pos_anchor"/>
    <property type="match status" value="1"/>
</dbReference>
<dbReference type="Proteomes" id="UP000030401">
    <property type="component" value="Unassembled WGS sequence"/>
</dbReference>
<evidence type="ECO:0000313" key="11">
    <source>
        <dbReference type="Proteomes" id="UP000030401"/>
    </source>
</evidence>
<proteinExistence type="inferred from homology"/>
<gene>
    <name evidence="10" type="ORF">N784_12070</name>
</gene>
<dbReference type="Gene3D" id="2.60.40.10">
    <property type="entry name" value="Immunoglobulins"/>
    <property type="match status" value="2"/>
</dbReference>
<feature type="region of interest" description="Disordered" evidence="7">
    <location>
        <begin position="188"/>
        <end position="223"/>
    </location>
</feature>
<evidence type="ECO:0000256" key="6">
    <source>
        <dbReference type="ARBA" id="ARBA00023088"/>
    </source>
</evidence>
<evidence type="ECO:0000259" key="9">
    <source>
        <dbReference type="PROSITE" id="PS50847"/>
    </source>
</evidence>
<dbReference type="PANTHER" id="PTHR36108">
    <property type="entry name" value="COLOSSIN-B-RELATED"/>
    <property type="match status" value="1"/>
</dbReference>
<keyword evidence="4" id="KW-0964">Secreted</keyword>
<evidence type="ECO:0000256" key="8">
    <source>
        <dbReference type="SAM" id="Phobius"/>
    </source>
</evidence>
<feature type="transmembrane region" description="Helical" evidence="8">
    <location>
        <begin position="1326"/>
        <end position="1344"/>
    </location>
</feature>
<comment type="subcellular location">
    <subcellularLocation>
        <location evidence="1">Secreted</location>
        <location evidence="1">Cell wall</location>
        <topology evidence="1">Peptidoglycan-anchor</topology>
    </subcellularLocation>
</comment>
<comment type="caution">
    <text evidence="10">The sequence shown here is derived from an EMBL/GenBank/DDBJ whole genome shotgun (WGS) entry which is preliminary data.</text>
</comment>
<dbReference type="Pfam" id="PF17802">
    <property type="entry name" value="SpaA"/>
    <property type="match status" value="2"/>
</dbReference>
<dbReference type="PROSITE" id="PS50847">
    <property type="entry name" value="GRAM_POS_ANCHORING"/>
    <property type="match status" value="1"/>
</dbReference>
<dbReference type="STRING" id="1385512.N784_12070"/>
<dbReference type="SUPFAM" id="SSF49478">
    <property type="entry name" value="Cna protein B-type domain"/>
    <property type="match status" value="2"/>
</dbReference>
<evidence type="ECO:0000313" key="10">
    <source>
        <dbReference type="EMBL" id="KGX84743.1"/>
    </source>
</evidence>
<dbReference type="NCBIfam" id="TIGR01167">
    <property type="entry name" value="LPXTG_anchor"/>
    <property type="match status" value="1"/>
</dbReference>
<evidence type="ECO:0000256" key="3">
    <source>
        <dbReference type="ARBA" id="ARBA00022512"/>
    </source>
</evidence>
<dbReference type="Pfam" id="PF20596">
    <property type="entry name" value="pAdhesive_11"/>
    <property type="match status" value="1"/>
</dbReference>
<keyword evidence="8" id="KW-0812">Transmembrane</keyword>
<name>A0A0A5G0V0_9BACI</name>
<dbReference type="InterPro" id="IPR013783">
    <property type="entry name" value="Ig-like_fold"/>
</dbReference>
<evidence type="ECO:0000256" key="1">
    <source>
        <dbReference type="ARBA" id="ARBA00004168"/>
    </source>
</evidence>
<accession>A0A0A5G0V0</accession>
<dbReference type="InterPro" id="IPR041033">
    <property type="entry name" value="SpaA_PFL_dom_1"/>
</dbReference>
<sequence>MRQSRTTSKTRKIRQVSKFRKFFTFCLIFALLLPNYGAFVAYGDKVIKSETPALNFQVEEGATTEKAVLAVTSDQPVLDSVVVQLPDGVTYSQEETTKLNQQHVTVEYNNEFHSVQINWIEEVEKQEATIILGNLQAENQFTAVGVMGGEKVTDTTTTFSVKVTPTTKVAQNDGATTEEKTAEPSTIVENTIENSTTQETSTEKTTTNMEPQDITPKVGDLNSDIDISPYRETVESGNAAMYKLVLKTTGSQHEVYENAKITVDLPITDYTEFIQDVNELAIAGVVPVYDRTNHTLVYQFTDELKAGQTYEKIVEADTKYGVSPAGASLEAIATLQTETKEFFDNAIVNINASSAVSVSKEYKQARLGGEVVKAPFPESFTIWDIKVSVPKKDVGQMYVQEGSKIIIQDTFSSGLKFHDVMNDTPQPTVTGNTLTWEFDAPTIQEQMQAEGEFFTVDLRVRLQVKNDNTLVGGTQKNNASAFITAIDGNTINAEANDSIPIISREQATDDIEGTIFYPAHFGPKDGKGSTATHDDKKDINPVVYDDAYLRFKHGVVSMHPGKDYDMQSYTAIYTIDPNLIFEDVKTPGSWLFARNNSEAVLKIPLSEDPVFNIEAKVNGVSKILVTNAKHNHVYTRSDLGLTDSDKVSQIILNFTKAPAGMFASKGNMAYYGFSVKPGYIGEVENKYDVRIKPNARANVPTDQHGNWWYTSHRNNTWNKLSSNRHATIAPKPTDQPPIAEVGVKLLNHESGVVVSGENRMEVTLSNNSSSTLTMNEPIESIVLLPPGVTLNSNPNPMFTDSGGGASAGQYKVLSDNYNGSGRQLVKISWDEDKIRIGHDVTAELDVTISGGAPNRLNFDVYGFSGDEVLQVPSVSGNSITNTTLQTDADDLNGDGVTDEPRLKSGNIYDMRGHYDLQPKKFVKGELDTEWNSFGQTVPGGTIDYKLNLTNTTGKDISTMTFIDVLPSVGDLGITDNVSRGSQFTPLMTGPITLPAEWKGKVSVYYSTAANPKRDDLIRHTEYPETTTPLSNPAGAEDPNWITEEEITDWSTIHSFKIELVDGETWIEGVDMDVLFSMKAPEVGDVDSSLLNKDIDPTKRAAWNSFAVATDYGQPVEPSQVGVYMNFEGALEVIKVDKESVTEGKTIFLPDAEFELRDAENKVVASGITGEEGKLTFDNLPLGNYQLVETKAPDGYHLSTEPIDVQITGDNPVVQLTVENTEILGSVKIVKTDQATGEVLSGAEFELRDAENKVVASGITGKEGKLTFDNLPLGNYQLVETKAPDGYRILTEPRDVEITANNTVVELTVKNTQNGYELPNTGGIGTIIFYGVGILLMVLALLLVFKRKKKVDE</sequence>
<keyword evidence="8" id="KW-1133">Transmembrane helix</keyword>
<keyword evidence="11" id="KW-1185">Reference proteome</keyword>